<feature type="domain" description="PB1-like" evidence="1">
    <location>
        <begin position="4"/>
        <end position="76"/>
    </location>
</feature>
<sequence>MKLYVGEVVTEMDWDCDVDFLSYMQIEDLIKAEGYCNIKCLWYWNLNFSFSRGLRPLNSDKDVLRLVKDEGSNGEENVEETREVNGEGETVEENVEVNGEGATIEVNGEGAIIEETVEVNGEGATMEVNGEGASVRKLWRLMLRKLWRLMVREKLWKKLWTLLKKLEKKKTLRLLKKLVKMKM</sequence>
<dbReference type="Proteomes" id="UP001157006">
    <property type="component" value="Chromosome 4"/>
</dbReference>
<proteinExistence type="predicted"/>
<evidence type="ECO:0000313" key="3">
    <source>
        <dbReference type="Proteomes" id="UP001157006"/>
    </source>
</evidence>
<keyword evidence="3" id="KW-1185">Reference proteome</keyword>
<protein>
    <recommendedName>
        <fullName evidence="1">PB1-like domain-containing protein</fullName>
    </recommendedName>
</protein>
<dbReference type="AlphaFoldDB" id="A0AAV1AMD4"/>
<reference evidence="2 3" key="1">
    <citation type="submission" date="2023-01" db="EMBL/GenBank/DDBJ databases">
        <authorList>
            <person name="Kreplak J."/>
        </authorList>
    </citation>
    <scope>NUCLEOTIDE SEQUENCE [LARGE SCALE GENOMIC DNA]</scope>
</reference>
<dbReference type="EMBL" id="OX451739">
    <property type="protein sequence ID" value="CAI8610423.1"/>
    <property type="molecule type" value="Genomic_DNA"/>
</dbReference>
<evidence type="ECO:0000313" key="2">
    <source>
        <dbReference type="EMBL" id="CAI8610423.1"/>
    </source>
</evidence>
<gene>
    <name evidence="2" type="ORF">VFH_IV181680</name>
</gene>
<organism evidence="2 3">
    <name type="scientific">Vicia faba</name>
    <name type="common">Broad bean</name>
    <name type="synonym">Faba vulgaris</name>
    <dbReference type="NCBI Taxonomy" id="3906"/>
    <lineage>
        <taxon>Eukaryota</taxon>
        <taxon>Viridiplantae</taxon>
        <taxon>Streptophyta</taxon>
        <taxon>Embryophyta</taxon>
        <taxon>Tracheophyta</taxon>
        <taxon>Spermatophyta</taxon>
        <taxon>Magnoliopsida</taxon>
        <taxon>eudicotyledons</taxon>
        <taxon>Gunneridae</taxon>
        <taxon>Pentapetalae</taxon>
        <taxon>rosids</taxon>
        <taxon>fabids</taxon>
        <taxon>Fabales</taxon>
        <taxon>Fabaceae</taxon>
        <taxon>Papilionoideae</taxon>
        <taxon>50 kb inversion clade</taxon>
        <taxon>NPAAA clade</taxon>
        <taxon>Hologalegina</taxon>
        <taxon>IRL clade</taxon>
        <taxon>Fabeae</taxon>
        <taxon>Vicia</taxon>
    </lineage>
</organism>
<dbReference type="InterPro" id="IPR058594">
    <property type="entry name" value="PB1-like_dom_pln"/>
</dbReference>
<accession>A0AAV1AMD4</accession>
<dbReference type="Pfam" id="PF26130">
    <property type="entry name" value="PB1-like"/>
    <property type="match status" value="1"/>
</dbReference>
<evidence type="ECO:0000259" key="1">
    <source>
        <dbReference type="Pfam" id="PF26130"/>
    </source>
</evidence>
<name>A0AAV1AMD4_VICFA</name>